<organism evidence="2 3">
    <name type="scientific">Sphingomonas sabuli</name>
    <dbReference type="NCBI Taxonomy" id="2764186"/>
    <lineage>
        <taxon>Bacteria</taxon>
        <taxon>Pseudomonadati</taxon>
        <taxon>Pseudomonadota</taxon>
        <taxon>Alphaproteobacteria</taxon>
        <taxon>Sphingomonadales</taxon>
        <taxon>Sphingomonadaceae</taxon>
        <taxon>Sphingomonas</taxon>
    </lineage>
</organism>
<keyword evidence="3" id="KW-1185">Reference proteome</keyword>
<evidence type="ECO:0000256" key="1">
    <source>
        <dbReference type="SAM" id="MobiDB-lite"/>
    </source>
</evidence>
<sequence length="48" mass="5034">MTSAAAGAQSLVPEAQSLVRDISGGRSAGDVIRDELARVDLPTRHRDS</sequence>
<reference evidence="2 3" key="1">
    <citation type="submission" date="2020-08" db="EMBL/GenBank/DDBJ databases">
        <title>Sphingomonas sp. sand1-3 16S ribosomal RNA gene Genome sequencing and assembly.</title>
        <authorList>
            <person name="Kang M."/>
        </authorList>
    </citation>
    <scope>NUCLEOTIDE SEQUENCE [LARGE SCALE GENOMIC DNA]</scope>
    <source>
        <strain evidence="3">sand1-3</strain>
    </source>
</reference>
<dbReference type="KEGG" id="ssau:H8M03_01145"/>
<feature type="region of interest" description="Disordered" evidence="1">
    <location>
        <begin position="1"/>
        <end position="24"/>
    </location>
</feature>
<dbReference type="AlphaFoldDB" id="A0A7G9L302"/>
<name>A0A7G9L302_9SPHN</name>
<evidence type="ECO:0000313" key="3">
    <source>
        <dbReference type="Proteomes" id="UP000515861"/>
    </source>
</evidence>
<proteinExistence type="predicted"/>
<gene>
    <name evidence="2" type="ORF">H8M03_01145</name>
</gene>
<accession>A0A7G9L302</accession>
<dbReference type="Proteomes" id="UP000515861">
    <property type="component" value="Chromosome"/>
</dbReference>
<dbReference type="EMBL" id="CP060697">
    <property type="protein sequence ID" value="QNM83001.1"/>
    <property type="molecule type" value="Genomic_DNA"/>
</dbReference>
<evidence type="ECO:0000313" key="2">
    <source>
        <dbReference type="EMBL" id="QNM83001.1"/>
    </source>
</evidence>
<protein>
    <submittedName>
        <fullName evidence="2">Uncharacterized protein</fullName>
    </submittedName>
</protein>
<dbReference type="RefSeq" id="WP_187479956.1">
    <property type="nucleotide sequence ID" value="NZ_CP060697.1"/>
</dbReference>